<feature type="region of interest" description="Disordered" evidence="3">
    <location>
        <begin position="1"/>
        <end position="156"/>
    </location>
</feature>
<dbReference type="PANTHER" id="PTHR15565:SF0">
    <property type="entry name" value="PROTEIN AATF"/>
    <property type="match status" value="1"/>
</dbReference>
<evidence type="ECO:0000256" key="3">
    <source>
        <dbReference type="SAM" id="MobiDB-lite"/>
    </source>
</evidence>
<feature type="compositionally biased region" description="Acidic residues" evidence="3">
    <location>
        <begin position="136"/>
        <end position="153"/>
    </location>
</feature>
<dbReference type="Pfam" id="PF08164">
    <property type="entry name" value="TRAUB"/>
    <property type="match status" value="1"/>
</dbReference>
<feature type="domain" description="Apoptosis-antagonizing transcription factor C-terminal" evidence="4">
    <location>
        <begin position="418"/>
        <end position="500"/>
    </location>
</feature>
<keyword evidence="7" id="KW-1185">Reference proteome</keyword>
<dbReference type="InterPro" id="IPR012617">
    <property type="entry name" value="AATF_C"/>
</dbReference>
<feature type="compositionally biased region" description="Acidic residues" evidence="3">
    <location>
        <begin position="86"/>
        <end position="98"/>
    </location>
</feature>
<dbReference type="STRING" id="1230905.A0A1G4JB27"/>
<feature type="compositionally biased region" description="Basic and acidic residues" evidence="3">
    <location>
        <begin position="61"/>
        <end position="75"/>
    </location>
</feature>
<dbReference type="InterPro" id="IPR039223">
    <property type="entry name" value="AATF/Bfr2"/>
</dbReference>
<reference evidence="6 7" key="1">
    <citation type="submission" date="2016-03" db="EMBL/GenBank/DDBJ databases">
        <authorList>
            <person name="Devillers H."/>
        </authorList>
    </citation>
    <scope>NUCLEOTIDE SEQUENCE [LARGE SCALE GENOMIC DNA]</scope>
    <source>
        <strain evidence="6">CBS 11717</strain>
    </source>
</reference>
<feature type="compositionally biased region" description="Low complexity" evidence="3">
    <location>
        <begin position="125"/>
        <end position="135"/>
    </location>
</feature>
<dbReference type="Pfam" id="PF13339">
    <property type="entry name" value="AATF-Che1"/>
    <property type="match status" value="1"/>
</dbReference>
<dbReference type="GO" id="GO:0005730">
    <property type="term" value="C:nucleolus"/>
    <property type="evidence" value="ECO:0007669"/>
    <property type="project" value="TreeGrafter"/>
</dbReference>
<evidence type="ECO:0000259" key="5">
    <source>
        <dbReference type="Pfam" id="PF13339"/>
    </source>
</evidence>
<name>A0A1G4JB27_9SACH</name>
<feature type="compositionally biased region" description="Acidic residues" evidence="3">
    <location>
        <begin position="109"/>
        <end position="124"/>
    </location>
</feature>
<feature type="compositionally biased region" description="Basic and acidic residues" evidence="3">
    <location>
        <begin position="388"/>
        <end position="401"/>
    </location>
</feature>
<evidence type="ECO:0000256" key="1">
    <source>
        <dbReference type="ARBA" id="ARBA00008966"/>
    </source>
</evidence>
<proteinExistence type="inferred from homology"/>
<dbReference type="PANTHER" id="PTHR15565">
    <property type="entry name" value="AATF PROTEIN APOPTOSIS ANTAGONIZING TRANSCRIPTION FACTOR"/>
    <property type="match status" value="1"/>
</dbReference>
<evidence type="ECO:0000259" key="4">
    <source>
        <dbReference type="Pfam" id="PF08164"/>
    </source>
</evidence>
<gene>
    <name evidence="6" type="ORF">LAMI_0D04368G</name>
</gene>
<feature type="domain" description="AATF leucine zipper-containing" evidence="5">
    <location>
        <begin position="183"/>
        <end position="309"/>
    </location>
</feature>
<dbReference type="GO" id="GO:0000462">
    <property type="term" value="P:maturation of SSU-rRNA from tricistronic rRNA transcript (SSU-rRNA, 5.8S rRNA, LSU-rRNA)"/>
    <property type="evidence" value="ECO:0007669"/>
    <property type="project" value="TreeGrafter"/>
</dbReference>
<dbReference type="OrthoDB" id="5783963at2759"/>
<protein>
    <recommendedName>
        <fullName evidence="2">Protein BFR2</fullName>
    </recommendedName>
</protein>
<dbReference type="Proteomes" id="UP000191024">
    <property type="component" value="Chromosome D"/>
</dbReference>
<sequence length="532" mass="59915">MGKSLSEKISAIANKPVVADYDIENAETNSFEHREGSDDELDSSEDERQASSHYVSVGKSKLKDKGIHLRDEKYKGAKSSRKALYDGDDDSESGENSETDNNLDRVSEDVDGVDSDSVDDDSVEVESVVESVSESDASEEFEDPESDQEEEDTEYKRKRLAALVQQETQTAVKRLSETSRQNASKGYAILEQNRLFDQILDTRIKLQKAVTAANELPLSKDSWELHLRESKGNKRLLKEAIGKLKDVMGQLIDFRDEFQMRDNINQNPDSFLDHSAKKRSYSELCEQTDTLDAQLKVYRSAVLQKWSHKILSASGKSALASSKFKAINQTADVQVKNQLADLPRLLKRTTLNRRNVVPLSFEADLNAGLLDKLKNTTNSMDAESDDLDIPKNYDPRRKDNTTIDTNENPYVFDDEDFYRILLNDLVDKKISNAQTESSGVTIALTSRSSNKLKKNVDTKASKGRKINYKIQEPIANYEAPVNGGFKWSDEQIDEFFAGLLGQKVSFSEIDERLEHNSSEDDDIKNDGIQIFG</sequence>
<evidence type="ECO:0000313" key="7">
    <source>
        <dbReference type="Proteomes" id="UP000191024"/>
    </source>
</evidence>
<dbReference type="EMBL" id="LT598463">
    <property type="protein sequence ID" value="SCU87004.1"/>
    <property type="molecule type" value="Genomic_DNA"/>
</dbReference>
<evidence type="ECO:0000256" key="2">
    <source>
        <dbReference type="ARBA" id="ARBA00013850"/>
    </source>
</evidence>
<organism evidence="6 7">
    <name type="scientific">Lachancea mirantina</name>
    <dbReference type="NCBI Taxonomy" id="1230905"/>
    <lineage>
        <taxon>Eukaryota</taxon>
        <taxon>Fungi</taxon>
        <taxon>Dikarya</taxon>
        <taxon>Ascomycota</taxon>
        <taxon>Saccharomycotina</taxon>
        <taxon>Saccharomycetes</taxon>
        <taxon>Saccharomycetales</taxon>
        <taxon>Saccharomycetaceae</taxon>
        <taxon>Lachancea</taxon>
    </lineage>
</organism>
<dbReference type="AlphaFoldDB" id="A0A1G4JB27"/>
<evidence type="ECO:0000313" key="6">
    <source>
        <dbReference type="EMBL" id="SCU87004.1"/>
    </source>
</evidence>
<feature type="region of interest" description="Disordered" evidence="3">
    <location>
        <begin position="380"/>
        <end position="406"/>
    </location>
</feature>
<dbReference type="InterPro" id="IPR025160">
    <property type="entry name" value="AATF"/>
</dbReference>
<comment type="similarity">
    <text evidence="1">Belongs to the AATF family.</text>
</comment>
<accession>A0A1G4JB27</accession>